<name>A0A918NGM4_9ACTN</name>
<feature type="region of interest" description="Disordered" evidence="1">
    <location>
        <begin position="1"/>
        <end position="29"/>
    </location>
</feature>
<dbReference type="AlphaFoldDB" id="A0A918NGM4"/>
<feature type="transmembrane region" description="Helical" evidence="2">
    <location>
        <begin position="100"/>
        <end position="121"/>
    </location>
</feature>
<reference evidence="3" key="1">
    <citation type="journal article" date="2014" name="Int. J. Syst. Evol. Microbiol.">
        <title>Complete genome sequence of Corynebacterium casei LMG S-19264T (=DSM 44701T), isolated from a smear-ripened cheese.</title>
        <authorList>
            <consortium name="US DOE Joint Genome Institute (JGI-PGF)"/>
            <person name="Walter F."/>
            <person name="Albersmeier A."/>
            <person name="Kalinowski J."/>
            <person name="Ruckert C."/>
        </authorList>
    </citation>
    <scope>NUCLEOTIDE SEQUENCE</scope>
    <source>
        <strain evidence="3">JCM 4790</strain>
    </source>
</reference>
<protein>
    <recommendedName>
        <fullName evidence="5">Integral membrane protein</fullName>
    </recommendedName>
</protein>
<evidence type="ECO:0008006" key="5">
    <source>
        <dbReference type="Google" id="ProtNLM"/>
    </source>
</evidence>
<keyword evidence="2" id="KW-1133">Transmembrane helix</keyword>
<organism evidence="3 4">
    <name type="scientific">Streptomyces minutiscleroticus</name>
    <dbReference type="NCBI Taxonomy" id="68238"/>
    <lineage>
        <taxon>Bacteria</taxon>
        <taxon>Bacillati</taxon>
        <taxon>Actinomycetota</taxon>
        <taxon>Actinomycetes</taxon>
        <taxon>Kitasatosporales</taxon>
        <taxon>Streptomycetaceae</taxon>
        <taxon>Streptomyces</taxon>
    </lineage>
</organism>
<feature type="transmembrane region" description="Helical" evidence="2">
    <location>
        <begin position="69"/>
        <end position="94"/>
    </location>
</feature>
<keyword evidence="4" id="KW-1185">Reference proteome</keyword>
<proteinExistence type="predicted"/>
<comment type="caution">
    <text evidence="3">The sequence shown here is derived from an EMBL/GenBank/DDBJ whole genome shotgun (WGS) entry which is preliminary data.</text>
</comment>
<evidence type="ECO:0000313" key="4">
    <source>
        <dbReference type="Proteomes" id="UP000619244"/>
    </source>
</evidence>
<dbReference type="EMBL" id="BMVU01000008">
    <property type="protein sequence ID" value="GGX69122.1"/>
    <property type="molecule type" value="Genomic_DNA"/>
</dbReference>
<reference evidence="3" key="2">
    <citation type="submission" date="2020-09" db="EMBL/GenBank/DDBJ databases">
        <authorList>
            <person name="Sun Q."/>
            <person name="Ohkuma M."/>
        </authorList>
    </citation>
    <scope>NUCLEOTIDE SEQUENCE</scope>
    <source>
        <strain evidence="3">JCM 4790</strain>
    </source>
</reference>
<dbReference type="Pfam" id="PF07332">
    <property type="entry name" value="Phage_holin_3_6"/>
    <property type="match status" value="1"/>
</dbReference>
<evidence type="ECO:0000256" key="1">
    <source>
        <dbReference type="SAM" id="MobiDB-lite"/>
    </source>
</evidence>
<keyword evidence="2" id="KW-0472">Membrane</keyword>
<evidence type="ECO:0000256" key="2">
    <source>
        <dbReference type="SAM" id="Phobius"/>
    </source>
</evidence>
<dbReference type="InterPro" id="IPR009937">
    <property type="entry name" value="Phage_holin_3_6"/>
</dbReference>
<evidence type="ECO:0000313" key="3">
    <source>
        <dbReference type="EMBL" id="GGX69122.1"/>
    </source>
</evidence>
<sequence>MAPRPAQRSQPSQDRPENAPAPLPEQRAEASVGDLIGDITSDLSRLVRNELELAKTEVKEEAGKAGKAAGLYGGAGYAAGLALLLGSLAAVYGLRHLIDLAWAALIVTAVWAVIGSALYAAGRRRMRAVQLTPERSLDSLKEDAKWARHPTG</sequence>
<dbReference type="Proteomes" id="UP000619244">
    <property type="component" value="Unassembled WGS sequence"/>
</dbReference>
<dbReference type="RefSeq" id="WP_229919275.1">
    <property type="nucleotide sequence ID" value="NZ_BMVU01000008.1"/>
</dbReference>
<accession>A0A918NGM4</accession>
<gene>
    <name evidence="3" type="ORF">GCM10010358_24390</name>
</gene>
<keyword evidence="2" id="KW-0812">Transmembrane</keyword>